<dbReference type="SUPFAM" id="SSF55874">
    <property type="entry name" value="ATPase domain of HSP90 chaperone/DNA topoisomerase II/histidine kinase"/>
    <property type="match status" value="1"/>
</dbReference>
<evidence type="ECO:0000313" key="13">
    <source>
        <dbReference type="EMBL" id="MXP48269.1"/>
    </source>
</evidence>
<dbReference type="InterPro" id="IPR003594">
    <property type="entry name" value="HATPase_dom"/>
</dbReference>
<sequence>MHALIDTVPDAMIVINSTGEIISFSQGAEKMFGYQEAELVGKNVSLLMPSPDREAHDGYLRHYITTGERRIIGTGRIISAIRHTGEVFPAKLSVGEMFVGEIRMFTGFIRDLSEQRETEQRIYSLQAELAHVSRITSLGTFASSLAHELNQPLTSVANYIDAAKDLLADPTTENIDMVRGALVECSTEAIRAGRIIHRLREFIVRGNARPEIASLSKIVREATALALVNGDGKGVDFSTRLDPACDTVLAVPVQIQQVLVNLLRNALEAMEDSEFKRIVIASEPSGLKKVTVSVSDSGPGLEPQVAERLFHPFISTKPTGMGLGLSICHTIVTAHGGRIGAEPSELGGTIFRFTLDRASVEESDE</sequence>
<dbReference type="NCBIfam" id="TIGR00229">
    <property type="entry name" value="sensory_box"/>
    <property type="match status" value="1"/>
</dbReference>
<dbReference type="Pfam" id="PF00512">
    <property type="entry name" value="HisKA"/>
    <property type="match status" value="1"/>
</dbReference>
<dbReference type="InterPro" id="IPR003661">
    <property type="entry name" value="HisK_dim/P_dom"/>
</dbReference>
<organism evidence="13 14">
    <name type="scientific">Pontixanthobacter luteolus</name>
    <dbReference type="NCBI Taxonomy" id="295089"/>
    <lineage>
        <taxon>Bacteria</taxon>
        <taxon>Pseudomonadati</taxon>
        <taxon>Pseudomonadota</taxon>
        <taxon>Alphaproteobacteria</taxon>
        <taxon>Sphingomonadales</taxon>
        <taxon>Erythrobacteraceae</taxon>
        <taxon>Pontixanthobacter</taxon>
    </lineage>
</organism>
<feature type="domain" description="PAS" evidence="12">
    <location>
        <begin position="1"/>
        <end position="67"/>
    </location>
</feature>
<dbReference type="FunFam" id="3.30.450.20:FF:000060">
    <property type="entry name" value="Sensor protein FixL"/>
    <property type="match status" value="1"/>
</dbReference>
<dbReference type="EMBL" id="WTYP01000002">
    <property type="protein sequence ID" value="MXP48269.1"/>
    <property type="molecule type" value="Genomic_DNA"/>
</dbReference>
<protein>
    <recommendedName>
        <fullName evidence="10">Sensor protein FixL</fullName>
        <ecNumber evidence="2">2.7.13.3</ecNumber>
    </recommendedName>
</protein>
<dbReference type="SMART" id="SM00091">
    <property type="entry name" value="PAS"/>
    <property type="match status" value="1"/>
</dbReference>
<reference evidence="13 14" key="1">
    <citation type="submission" date="2019-12" db="EMBL/GenBank/DDBJ databases">
        <title>Genomic-based taxomic classification of the family Erythrobacteraceae.</title>
        <authorList>
            <person name="Xu L."/>
        </authorList>
    </citation>
    <scope>NUCLEOTIDE SEQUENCE [LARGE SCALE GENOMIC DNA]</scope>
    <source>
        <strain evidence="13 14">SW-109</strain>
    </source>
</reference>
<accession>A0A6I4V1U1</accession>
<evidence type="ECO:0000256" key="7">
    <source>
        <dbReference type="ARBA" id="ARBA00022840"/>
    </source>
</evidence>
<dbReference type="Proteomes" id="UP000471435">
    <property type="component" value="Unassembled WGS sequence"/>
</dbReference>
<dbReference type="InterPro" id="IPR036890">
    <property type="entry name" value="HATPase_C_sf"/>
</dbReference>
<dbReference type="Gene3D" id="6.10.250.2580">
    <property type="match status" value="1"/>
</dbReference>
<dbReference type="GO" id="GO:0005524">
    <property type="term" value="F:ATP binding"/>
    <property type="evidence" value="ECO:0007669"/>
    <property type="project" value="UniProtKB-KW"/>
</dbReference>
<evidence type="ECO:0000313" key="14">
    <source>
        <dbReference type="Proteomes" id="UP000471435"/>
    </source>
</evidence>
<feature type="domain" description="Histidine kinase" evidence="11">
    <location>
        <begin position="144"/>
        <end position="359"/>
    </location>
</feature>
<keyword evidence="6" id="KW-0418">Kinase</keyword>
<evidence type="ECO:0000256" key="8">
    <source>
        <dbReference type="ARBA" id="ARBA00023012"/>
    </source>
</evidence>
<dbReference type="Pfam" id="PF02518">
    <property type="entry name" value="HATPase_c"/>
    <property type="match status" value="1"/>
</dbReference>
<dbReference type="Pfam" id="PF00989">
    <property type="entry name" value="PAS"/>
    <property type="match status" value="1"/>
</dbReference>
<evidence type="ECO:0000256" key="3">
    <source>
        <dbReference type="ARBA" id="ARBA00022553"/>
    </source>
</evidence>
<dbReference type="Gene3D" id="1.10.287.130">
    <property type="match status" value="1"/>
</dbReference>
<dbReference type="CDD" id="cd00082">
    <property type="entry name" value="HisKA"/>
    <property type="match status" value="1"/>
</dbReference>
<dbReference type="PANTHER" id="PTHR43065">
    <property type="entry name" value="SENSOR HISTIDINE KINASE"/>
    <property type="match status" value="1"/>
</dbReference>
<dbReference type="PROSITE" id="PS50109">
    <property type="entry name" value="HIS_KIN"/>
    <property type="match status" value="1"/>
</dbReference>
<comment type="catalytic activity">
    <reaction evidence="1">
        <text>ATP + protein L-histidine = ADP + protein N-phospho-L-histidine.</text>
        <dbReference type="EC" id="2.7.13.3"/>
    </reaction>
</comment>
<comment type="function">
    <text evidence="9">Putative oxygen sensor; modulates the activity of FixJ, a transcriptional activator of nitrogen fixation fixK gene. FixL probably acts as a kinase that phosphorylates FixJ.</text>
</comment>
<keyword evidence="3" id="KW-0597">Phosphoprotein</keyword>
<dbReference type="OrthoDB" id="9789238at2"/>
<keyword evidence="14" id="KW-1185">Reference proteome</keyword>
<dbReference type="Gene3D" id="3.30.450.20">
    <property type="entry name" value="PAS domain"/>
    <property type="match status" value="1"/>
</dbReference>
<dbReference type="GO" id="GO:0000155">
    <property type="term" value="F:phosphorelay sensor kinase activity"/>
    <property type="evidence" value="ECO:0007669"/>
    <property type="project" value="InterPro"/>
</dbReference>
<dbReference type="PRINTS" id="PR00344">
    <property type="entry name" value="BCTRLSENSOR"/>
</dbReference>
<keyword evidence="8" id="KW-0902">Two-component regulatory system</keyword>
<name>A0A6I4V1U1_9SPHN</name>
<evidence type="ECO:0000256" key="1">
    <source>
        <dbReference type="ARBA" id="ARBA00000085"/>
    </source>
</evidence>
<comment type="caution">
    <text evidence="13">The sequence shown here is derived from an EMBL/GenBank/DDBJ whole genome shotgun (WGS) entry which is preliminary data.</text>
</comment>
<dbReference type="SMART" id="SM00388">
    <property type="entry name" value="HisKA"/>
    <property type="match status" value="1"/>
</dbReference>
<dbReference type="SUPFAM" id="SSF55785">
    <property type="entry name" value="PYP-like sensor domain (PAS domain)"/>
    <property type="match status" value="1"/>
</dbReference>
<dbReference type="Gene3D" id="3.30.565.10">
    <property type="entry name" value="Histidine kinase-like ATPase, C-terminal domain"/>
    <property type="match status" value="1"/>
</dbReference>
<dbReference type="CDD" id="cd00130">
    <property type="entry name" value="PAS"/>
    <property type="match status" value="1"/>
</dbReference>
<gene>
    <name evidence="13" type="ORF">GRI43_12810</name>
</gene>
<dbReference type="InterPro" id="IPR035965">
    <property type="entry name" value="PAS-like_dom_sf"/>
</dbReference>
<dbReference type="PANTHER" id="PTHR43065:SF46">
    <property type="entry name" value="C4-DICARBOXYLATE TRANSPORT SENSOR PROTEIN DCTB"/>
    <property type="match status" value="1"/>
</dbReference>
<dbReference type="GO" id="GO:0006355">
    <property type="term" value="P:regulation of DNA-templated transcription"/>
    <property type="evidence" value="ECO:0007669"/>
    <property type="project" value="InterPro"/>
</dbReference>
<dbReference type="InterPro" id="IPR004358">
    <property type="entry name" value="Sig_transdc_His_kin-like_C"/>
</dbReference>
<keyword evidence="7" id="KW-0067">ATP-binding</keyword>
<evidence type="ECO:0000256" key="5">
    <source>
        <dbReference type="ARBA" id="ARBA00022741"/>
    </source>
</evidence>
<proteinExistence type="predicted"/>
<dbReference type="SUPFAM" id="SSF47384">
    <property type="entry name" value="Homodimeric domain of signal transducing histidine kinase"/>
    <property type="match status" value="1"/>
</dbReference>
<keyword evidence="5" id="KW-0547">Nucleotide-binding</keyword>
<dbReference type="PROSITE" id="PS50112">
    <property type="entry name" value="PAS"/>
    <property type="match status" value="1"/>
</dbReference>
<evidence type="ECO:0000256" key="10">
    <source>
        <dbReference type="ARBA" id="ARBA00070616"/>
    </source>
</evidence>
<evidence type="ECO:0000256" key="2">
    <source>
        <dbReference type="ARBA" id="ARBA00012438"/>
    </source>
</evidence>
<dbReference type="SMART" id="SM00387">
    <property type="entry name" value="HATPase_c"/>
    <property type="match status" value="1"/>
</dbReference>
<dbReference type="InterPro" id="IPR005467">
    <property type="entry name" value="His_kinase_dom"/>
</dbReference>
<dbReference type="EC" id="2.7.13.3" evidence="2"/>
<dbReference type="InterPro" id="IPR036097">
    <property type="entry name" value="HisK_dim/P_sf"/>
</dbReference>
<evidence type="ECO:0000259" key="12">
    <source>
        <dbReference type="PROSITE" id="PS50112"/>
    </source>
</evidence>
<dbReference type="AlphaFoldDB" id="A0A6I4V1U1"/>
<evidence type="ECO:0000256" key="9">
    <source>
        <dbReference type="ARBA" id="ARBA00059827"/>
    </source>
</evidence>
<dbReference type="InterPro" id="IPR013767">
    <property type="entry name" value="PAS_fold"/>
</dbReference>
<evidence type="ECO:0000256" key="4">
    <source>
        <dbReference type="ARBA" id="ARBA00022679"/>
    </source>
</evidence>
<keyword evidence="4" id="KW-0808">Transferase</keyword>
<dbReference type="InterPro" id="IPR000014">
    <property type="entry name" value="PAS"/>
</dbReference>
<evidence type="ECO:0000259" key="11">
    <source>
        <dbReference type="PROSITE" id="PS50109"/>
    </source>
</evidence>
<evidence type="ECO:0000256" key="6">
    <source>
        <dbReference type="ARBA" id="ARBA00022777"/>
    </source>
</evidence>